<comment type="caution">
    <text evidence="2">The sequence shown here is derived from an EMBL/GenBank/DDBJ whole genome shotgun (WGS) entry which is preliminary data.</text>
</comment>
<feature type="region of interest" description="Disordered" evidence="1">
    <location>
        <begin position="285"/>
        <end position="312"/>
    </location>
</feature>
<gene>
    <name evidence="2" type="ORF">KCH_11410</name>
</gene>
<feature type="compositionally biased region" description="Low complexity" evidence="1">
    <location>
        <begin position="447"/>
        <end position="456"/>
    </location>
</feature>
<dbReference type="PATRIC" id="fig|1348663.4.peg.1089"/>
<dbReference type="OrthoDB" id="3699606at2"/>
<evidence type="ECO:0000313" key="3">
    <source>
        <dbReference type="Proteomes" id="UP000027178"/>
    </source>
</evidence>
<feature type="region of interest" description="Disordered" evidence="1">
    <location>
        <begin position="447"/>
        <end position="479"/>
    </location>
</feature>
<dbReference type="InterPro" id="IPR011989">
    <property type="entry name" value="ARM-like"/>
</dbReference>
<reference evidence="2 3" key="1">
    <citation type="submission" date="2014-05" db="EMBL/GenBank/DDBJ databases">
        <title>Draft Genome Sequence of Kitasatospora cheerisanensis KCTC 2395.</title>
        <authorList>
            <person name="Nam D.H."/>
        </authorList>
    </citation>
    <scope>NUCLEOTIDE SEQUENCE [LARGE SCALE GENOMIC DNA]</scope>
    <source>
        <strain evidence="2 3">KCTC 2395</strain>
    </source>
</reference>
<evidence type="ECO:0000313" key="2">
    <source>
        <dbReference type="EMBL" id="KDN87056.1"/>
    </source>
</evidence>
<dbReference type="Proteomes" id="UP000027178">
    <property type="component" value="Unassembled WGS sequence"/>
</dbReference>
<dbReference type="AlphaFoldDB" id="A0A066Z9R6"/>
<dbReference type="eggNOG" id="COG5330">
    <property type="taxonomic scope" value="Bacteria"/>
</dbReference>
<dbReference type="EMBL" id="JNBY01000050">
    <property type="protein sequence ID" value="KDN87056.1"/>
    <property type="molecule type" value="Genomic_DNA"/>
</dbReference>
<organism evidence="2 3">
    <name type="scientific">Kitasatospora cheerisanensis KCTC 2395</name>
    <dbReference type="NCBI Taxonomy" id="1348663"/>
    <lineage>
        <taxon>Bacteria</taxon>
        <taxon>Bacillati</taxon>
        <taxon>Actinomycetota</taxon>
        <taxon>Actinomycetes</taxon>
        <taxon>Kitasatosporales</taxon>
        <taxon>Streptomycetaceae</taxon>
        <taxon>Kitasatospora</taxon>
    </lineage>
</organism>
<accession>A0A066Z9R6</accession>
<dbReference type="HOGENOM" id="CLU_023855_0_0_11"/>
<dbReference type="RefSeq" id="WP_051652763.1">
    <property type="nucleotide sequence ID" value="NZ_KK853997.1"/>
</dbReference>
<keyword evidence="3" id="KW-1185">Reference proteome</keyword>
<protein>
    <submittedName>
        <fullName evidence="2">Uncharacterized protein</fullName>
    </submittedName>
</protein>
<evidence type="ECO:0000256" key="1">
    <source>
        <dbReference type="SAM" id="MobiDB-lite"/>
    </source>
</evidence>
<sequence length="496" mass="53431">MTTTEPLLRGLAANPGAPAAVLRRLLAPEARPAWRVFAQRPFPDAFVDAALNSPDPGVRRAIASNPWLSDAHCLRLAADPDDLVAVKTVAGPLVAERPHPLPDAALELVLLGAGRRTGGLLGANEILGEVLHGLHGGVTGGFRRRMATHREPELRRWACTFITALDEGRRAALLDDPDPDVRAAARHTLTPATLTAEELAAAGSDRDRAHLHGIRRIPSDLFDAGLADWARYLAGNPHLHPDAVRRLASHPDHEGRHRLAHRSDLTPDVAALLAADPEPCVRHRAGAEPAPRHPARTAALNGVDGSEPSDSPWVGREPVDHPGLDWYHACARSPHPLLRRAAATCRELDAPTVRRLAADEDREVRLLLALHHPDAPPALLLEAHLARPRHRRRLRLRAAFPTRGLPAALAAHEDPEVRELVAAEPEFDGDLAALRADPAPDVRRAAAANPRTPATTVHDLLADPDADPDLREGAAASPHLTGDQLHALLDRLGVPR</sequence>
<name>A0A066Z9R6_9ACTN</name>
<proteinExistence type="predicted"/>
<dbReference type="Gene3D" id="1.25.10.10">
    <property type="entry name" value="Leucine-rich Repeat Variant"/>
    <property type="match status" value="2"/>
</dbReference>